<comment type="caution">
    <text evidence="1">The sequence shown here is derived from an EMBL/GenBank/DDBJ whole genome shotgun (WGS) entry which is preliminary data.</text>
</comment>
<accession>A0A178XNJ4</accession>
<dbReference type="EMBL" id="LPUX01000064">
    <property type="protein sequence ID" value="OAP36764.1"/>
    <property type="molecule type" value="Genomic_DNA"/>
</dbReference>
<organism evidence="1 2">
    <name type="scientific">Sinorhizobium glycinis</name>
    <dbReference type="NCBI Taxonomy" id="1472378"/>
    <lineage>
        <taxon>Bacteria</taxon>
        <taxon>Pseudomonadati</taxon>
        <taxon>Pseudomonadota</taxon>
        <taxon>Alphaproteobacteria</taxon>
        <taxon>Hyphomicrobiales</taxon>
        <taxon>Rhizobiaceae</taxon>
        <taxon>Sinorhizobium/Ensifer group</taxon>
        <taxon>Sinorhizobium</taxon>
    </lineage>
</organism>
<protein>
    <submittedName>
        <fullName evidence="1">Uncharacterized protein</fullName>
    </submittedName>
</protein>
<dbReference type="OrthoDB" id="7960576at2"/>
<dbReference type="RefSeq" id="WP_064243988.1">
    <property type="nucleotide sequence ID" value="NZ_LPUX01000064.1"/>
</dbReference>
<evidence type="ECO:0000313" key="1">
    <source>
        <dbReference type="EMBL" id="OAP36764.1"/>
    </source>
</evidence>
<proteinExistence type="predicted"/>
<reference evidence="1 2" key="1">
    <citation type="journal article" date="2016" name="Int. J. Syst. Evol. Microbiol.">
        <title>Ensifer glycinis sp. nov., an novel rhizobial species associated with Glycine spp.</title>
        <authorList>
            <person name="Yan H."/>
            <person name="Yan J."/>
            <person name="Sui X.H."/>
            <person name="Wang E.T."/>
            <person name="Chen W.X."/>
            <person name="Zhang X.X."/>
            <person name="Chen W.F."/>
        </authorList>
    </citation>
    <scope>NUCLEOTIDE SEQUENCE [LARGE SCALE GENOMIC DNA]</scope>
    <source>
        <strain evidence="1 2">CCBAU 23380</strain>
    </source>
</reference>
<name>A0A178XNJ4_9HYPH</name>
<dbReference type="AlphaFoldDB" id="A0A178XNJ4"/>
<dbReference type="Proteomes" id="UP000094025">
    <property type="component" value="Unassembled WGS sequence"/>
</dbReference>
<evidence type="ECO:0000313" key="2">
    <source>
        <dbReference type="Proteomes" id="UP000094025"/>
    </source>
</evidence>
<sequence>MPIQQLPDNPVPGAIIVKLYRYGDEVRGYVRQVTDPSEEDIIFPGEEMEPDAAFRLARAHSRGETPIYVELVEDVQWDPGWGTLIS</sequence>
<keyword evidence="2" id="KW-1185">Reference proteome</keyword>
<gene>
    <name evidence="1" type="ORF">AU381_20025</name>
</gene>